<accession>A0A195E6P2</accession>
<dbReference type="AlphaFoldDB" id="A0A195E6P2"/>
<name>A0A195E6P2_9HYME</name>
<organism evidence="1 2">
    <name type="scientific">Trachymyrmex cornetzi</name>
    <dbReference type="NCBI Taxonomy" id="471704"/>
    <lineage>
        <taxon>Eukaryota</taxon>
        <taxon>Metazoa</taxon>
        <taxon>Ecdysozoa</taxon>
        <taxon>Arthropoda</taxon>
        <taxon>Hexapoda</taxon>
        <taxon>Insecta</taxon>
        <taxon>Pterygota</taxon>
        <taxon>Neoptera</taxon>
        <taxon>Endopterygota</taxon>
        <taxon>Hymenoptera</taxon>
        <taxon>Apocrita</taxon>
        <taxon>Aculeata</taxon>
        <taxon>Formicoidea</taxon>
        <taxon>Formicidae</taxon>
        <taxon>Myrmicinae</taxon>
        <taxon>Trachymyrmex</taxon>
    </lineage>
</organism>
<feature type="non-terminal residue" evidence="1">
    <location>
        <position position="1"/>
    </location>
</feature>
<proteinExistence type="predicted"/>
<dbReference type="EMBL" id="KQ979568">
    <property type="protein sequence ID" value="KYN20848.1"/>
    <property type="molecule type" value="Genomic_DNA"/>
</dbReference>
<reference evidence="1 2" key="1">
    <citation type="submission" date="2015-09" db="EMBL/GenBank/DDBJ databases">
        <title>Trachymyrmex cornetzi WGS genome.</title>
        <authorList>
            <person name="Nygaard S."/>
            <person name="Hu H."/>
            <person name="Boomsma J."/>
            <person name="Zhang G."/>
        </authorList>
    </citation>
    <scope>NUCLEOTIDE SEQUENCE [LARGE SCALE GENOMIC DNA]</scope>
    <source>
        <strain evidence="1">Tcor2-1</strain>
        <tissue evidence="1">Whole body</tissue>
    </source>
</reference>
<sequence length="94" mass="10622">TFLPKLPLNSLGSSADPFCLNGPALRSLCAGAEITRVDRDRAFIATFRITESTHELFCYQRTVCNAMRAELRRTLFLKNVKESRVNDKRLNTCA</sequence>
<keyword evidence="2" id="KW-1185">Reference proteome</keyword>
<protein>
    <submittedName>
        <fullName evidence="1">Uncharacterized protein</fullName>
    </submittedName>
</protein>
<evidence type="ECO:0000313" key="1">
    <source>
        <dbReference type="EMBL" id="KYN20848.1"/>
    </source>
</evidence>
<gene>
    <name evidence="1" type="ORF">ALC57_06754</name>
</gene>
<evidence type="ECO:0000313" key="2">
    <source>
        <dbReference type="Proteomes" id="UP000078492"/>
    </source>
</evidence>
<dbReference type="Proteomes" id="UP000078492">
    <property type="component" value="Unassembled WGS sequence"/>
</dbReference>